<evidence type="ECO:0000259" key="2">
    <source>
        <dbReference type="Pfam" id="PF14028"/>
    </source>
</evidence>
<organism evidence="3 4">
    <name type="scientific">Spongiactinospora gelatinilytica</name>
    <dbReference type="NCBI Taxonomy" id="2666298"/>
    <lineage>
        <taxon>Bacteria</taxon>
        <taxon>Bacillati</taxon>
        <taxon>Actinomycetota</taxon>
        <taxon>Actinomycetes</taxon>
        <taxon>Streptosporangiales</taxon>
        <taxon>Streptosporangiaceae</taxon>
        <taxon>Spongiactinospora</taxon>
    </lineage>
</organism>
<dbReference type="AlphaFoldDB" id="A0A2W2GXQ6"/>
<evidence type="ECO:0000256" key="1">
    <source>
        <dbReference type="SAM" id="MobiDB-lite"/>
    </source>
</evidence>
<name>A0A2W2GXQ6_9ACTN</name>
<dbReference type="RefSeq" id="WP_111166052.1">
    <property type="nucleotide sequence ID" value="NZ_POUA01000027.1"/>
</dbReference>
<accession>A0A2W2GXQ6</accession>
<feature type="domain" description="Thiopeptide-type bacteriocin biosynthesis" evidence="2">
    <location>
        <begin position="4"/>
        <end position="275"/>
    </location>
</feature>
<evidence type="ECO:0000313" key="3">
    <source>
        <dbReference type="EMBL" id="PZG53211.1"/>
    </source>
</evidence>
<comment type="caution">
    <text evidence="3">The sequence shown here is derived from an EMBL/GenBank/DDBJ whole genome shotgun (WGS) entry which is preliminary data.</text>
</comment>
<sequence>MRSWLYCAIYPGTFDRLDGVIRELVAGTRGLAETGTERNRWFYLRFFDIGGPHVRLRVQGPAGLLDEVHADLVSRFPGFLRKAQTDSGVPAVTVPGTSPTDYWEAVDFRLYEPELRRYGGVEGVRVAEDNFMISSAIALRAVGEGLDHLQRQALAALTMKNALRHCLPGAEEQFWSKYLWYWTGRDEPFAPAGRTAAASAAAGLEPAIGAAGDDLPPPLVADADRYGGAIRATACEASAAGVPLTTWQWVFHLLHLHNNRLGITPGDEAVLAALLGGTPKENADASEHRSDGRPTADHR</sequence>
<feature type="region of interest" description="Disordered" evidence="1">
    <location>
        <begin position="279"/>
        <end position="299"/>
    </location>
</feature>
<dbReference type="InterPro" id="IPR023809">
    <property type="entry name" value="Thiopep_bacteriocin_synth_dom"/>
</dbReference>
<keyword evidence="4" id="KW-1185">Reference proteome</keyword>
<protein>
    <recommendedName>
        <fullName evidence="2">Thiopeptide-type bacteriocin biosynthesis domain-containing protein</fullName>
    </recommendedName>
</protein>
<dbReference type="Pfam" id="PF14028">
    <property type="entry name" value="Lant_dehydr_C"/>
    <property type="match status" value="1"/>
</dbReference>
<proteinExistence type="predicted"/>
<dbReference type="Proteomes" id="UP000248544">
    <property type="component" value="Unassembled WGS sequence"/>
</dbReference>
<reference evidence="3 4" key="1">
    <citation type="submission" date="2018-01" db="EMBL/GenBank/DDBJ databases">
        <title>Draft genome sequence of Sphaerisporangium sp. 7K107.</title>
        <authorList>
            <person name="Sahin N."/>
            <person name="Saygin H."/>
            <person name="Ay H."/>
        </authorList>
    </citation>
    <scope>NUCLEOTIDE SEQUENCE [LARGE SCALE GENOMIC DNA]</scope>
    <source>
        <strain evidence="3 4">7K107</strain>
    </source>
</reference>
<dbReference type="EMBL" id="POUA01000027">
    <property type="protein sequence ID" value="PZG53211.1"/>
    <property type="molecule type" value="Genomic_DNA"/>
</dbReference>
<gene>
    <name evidence="3" type="ORF">C1I98_05890</name>
</gene>
<evidence type="ECO:0000313" key="4">
    <source>
        <dbReference type="Proteomes" id="UP000248544"/>
    </source>
</evidence>
<feature type="compositionally biased region" description="Basic and acidic residues" evidence="1">
    <location>
        <begin position="281"/>
        <end position="299"/>
    </location>
</feature>
<dbReference type="NCBIfam" id="TIGR03891">
    <property type="entry name" value="thiopep_ocin"/>
    <property type="match status" value="1"/>
</dbReference>